<evidence type="ECO:0000313" key="2">
    <source>
        <dbReference type="EMBL" id="GHB53158.1"/>
    </source>
</evidence>
<dbReference type="Proteomes" id="UP000642673">
    <property type="component" value="Unassembled WGS sequence"/>
</dbReference>
<organism evidence="2 3">
    <name type="scientific">Streptomyces cirratus</name>
    <dbReference type="NCBI Taxonomy" id="68187"/>
    <lineage>
        <taxon>Bacteria</taxon>
        <taxon>Bacillati</taxon>
        <taxon>Actinomycetota</taxon>
        <taxon>Actinomycetes</taxon>
        <taxon>Kitasatosporales</taxon>
        <taxon>Streptomycetaceae</taxon>
        <taxon>Streptomyces</taxon>
    </lineage>
</organism>
<feature type="region of interest" description="Disordered" evidence="1">
    <location>
        <begin position="1"/>
        <end position="22"/>
    </location>
</feature>
<name>A0ABQ3EXK9_9ACTN</name>
<gene>
    <name evidence="2" type="ORF">GCM10010347_23930</name>
</gene>
<evidence type="ECO:0000313" key="3">
    <source>
        <dbReference type="Proteomes" id="UP000642673"/>
    </source>
</evidence>
<dbReference type="RefSeq" id="WP_190184029.1">
    <property type="nucleotide sequence ID" value="NZ_BMVP01000003.1"/>
</dbReference>
<reference evidence="3" key="1">
    <citation type="journal article" date="2019" name="Int. J. Syst. Evol. Microbiol.">
        <title>The Global Catalogue of Microorganisms (GCM) 10K type strain sequencing project: providing services to taxonomists for standard genome sequencing and annotation.</title>
        <authorList>
            <consortium name="The Broad Institute Genomics Platform"/>
            <consortium name="The Broad Institute Genome Sequencing Center for Infectious Disease"/>
            <person name="Wu L."/>
            <person name="Ma J."/>
        </authorList>
    </citation>
    <scope>NUCLEOTIDE SEQUENCE [LARGE SCALE GENOMIC DNA]</scope>
    <source>
        <strain evidence="3">JCM 4738</strain>
    </source>
</reference>
<comment type="caution">
    <text evidence="2">The sequence shown here is derived from an EMBL/GenBank/DDBJ whole genome shotgun (WGS) entry which is preliminary data.</text>
</comment>
<evidence type="ECO:0000256" key="1">
    <source>
        <dbReference type="SAM" id="MobiDB-lite"/>
    </source>
</evidence>
<keyword evidence="3" id="KW-1185">Reference proteome</keyword>
<protein>
    <submittedName>
        <fullName evidence="2">Uncharacterized protein</fullName>
    </submittedName>
</protein>
<accession>A0ABQ3EXK9</accession>
<proteinExistence type="predicted"/>
<feature type="compositionally biased region" description="Basic and acidic residues" evidence="1">
    <location>
        <begin position="1"/>
        <end position="10"/>
    </location>
</feature>
<dbReference type="EMBL" id="BMVP01000003">
    <property type="protein sequence ID" value="GHB53158.1"/>
    <property type="molecule type" value="Genomic_DNA"/>
</dbReference>
<sequence>MGSSEHEIRRAQGSGPEQPPERWRYARHLAALAAASGEAAATAEAVASCEAVASAEAVEAEAVTVVLRDPDPVMAESAVVTHLDRRAVRLLADGRFPGWARAMEAVLHGRLFPSQRLREWTLLKVIAAGEPWSAAELTAASDWCQRTAAQTVSSHEALGVLAAAARTHRVRDAAARRLRRRMTA</sequence>